<keyword evidence="4" id="KW-0456">Lyase</keyword>
<dbReference type="InterPro" id="IPR015422">
    <property type="entry name" value="PyrdxlP-dep_Trfase_small"/>
</dbReference>
<dbReference type="CDD" id="cd00609">
    <property type="entry name" value="AAT_like"/>
    <property type="match status" value="1"/>
</dbReference>
<comment type="similarity">
    <text evidence="5">Belongs to the class-II pyridoxal-phosphate-dependent aminotransferase family. MalY/PatB cystathionine beta-lyase subfamily.</text>
</comment>
<comment type="cofactor">
    <cofactor evidence="1">
        <name>pyridoxal 5'-phosphate</name>
        <dbReference type="ChEBI" id="CHEBI:597326"/>
    </cofactor>
</comment>
<dbReference type="InterPro" id="IPR051798">
    <property type="entry name" value="Class-II_PLP-Dep_Aminotrans"/>
</dbReference>
<keyword evidence="7" id="KW-0808">Transferase</keyword>
<keyword evidence="7" id="KW-0032">Aminotransferase</keyword>
<dbReference type="InterPro" id="IPR015421">
    <property type="entry name" value="PyrdxlP-dep_Trfase_major"/>
</dbReference>
<evidence type="ECO:0000256" key="1">
    <source>
        <dbReference type="ARBA" id="ARBA00001933"/>
    </source>
</evidence>
<feature type="domain" description="Aminotransferase class I/classII large" evidence="6">
    <location>
        <begin position="56"/>
        <end position="394"/>
    </location>
</feature>
<dbReference type="Pfam" id="PF00155">
    <property type="entry name" value="Aminotran_1_2"/>
    <property type="match status" value="1"/>
</dbReference>
<keyword evidence="3" id="KW-0663">Pyridoxal phosphate</keyword>
<accession>A0ABZ1W4U5</accession>
<dbReference type="Gene3D" id="3.90.1150.10">
    <property type="entry name" value="Aspartate Aminotransferase, domain 1"/>
    <property type="match status" value="1"/>
</dbReference>
<dbReference type="PANTHER" id="PTHR43525:SF1">
    <property type="entry name" value="PROTEIN MALY"/>
    <property type="match status" value="1"/>
</dbReference>
<sequence length="407" mass="42597">MEPRPAADPHPGVEFDRLFDRTGTGSIKWARAGEAPGGAAPAGVVAMGLADMDLPGPPAVAEALAARAAHRAYGYTLCDPGGRDLVSRWYRDRHGVAVDPDWVLLLPFSPRTALRLLLEAIAPVGPVLIPTPEWAGFAEICGAAGLPHQEIPLSVEGDGYRLPTEEFARRRAGAIVLSNPHNPSGRLWTRTEIRALAEAAAESGAATPGAGGAGPPGGVLLSDEVHGDLLHPDHGLRHPVAVAAAGDLARHTVTLNSVGKTFNTSGVPSCFALVPDPALRSRLTGLMAGFGLWEGGLLEQTVQRAALQHGGPWLDALLRHLVGARERLTGLLGSAVVSRPQSSYLLWLDAAKLGLPAEGARAALLERCGLELSEGTGFGPSGYGRLRLNYALPTPLLEAVEARLRAL</sequence>
<dbReference type="RefSeq" id="WP_329499605.1">
    <property type="nucleotide sequence ID" value="NZ_CP108460.1"/>
</dbReference>
<evidence type="ECO:0000313" key="8">
    <source>
        <dbReference type="Proteomes" id="UP001432014"/>
    </source>
</evidence>
<evidence type="ECO:0000256" key="5">
    <source>
        <dbReference type="ARBA" id="ARBA00037974"/>
    </source>
</evidence>
<evidence type="ECO:0000259" key="6">
    <source>
        <dbReference type="Pfam" id="PF00155"/>
    </source>
</evidence>
<dbReference type="InterPro" id="IPR015424">
    <property type="entry name" value="PyrdxlP-dep_Trfase"/>
</dbReference>
<dbReference type="SUPFAM" id="SSF53383">
    <property type="entry name" value="PLP-dependent transferases"/>
    <property type="match status" value="1"/>
</dbReference>
<dbReference type="EC" id="4.4.1.13" evidence="2"/>
<protein>
    <recommendedName>
        <fullName evidence="2">cysteine-S-conjugate beta-lyase</fullName>
        <ecNumber evidence="2">4.4.1.13</ecNumber>
    </recommendedName>
</protein>
<gene>
    <name evidence="7" type="ORF">OG469_09725</name>
</gene>
<name>A0ABZ1W4U5_9ACTN</name>
<dbReference type="PANTHER" id="PTHR43525">
    <property type="entry name" value="PROTEIN MALY"/>
    <property type="match status" value="1"/>
</dbReference>
<dbReference type="EMBL" id="CP108482">
    <property type="protein sequence ID" value="WUS55770.1"/>
    <property type="molecule type" value="Genomic_DNA"/>
</dbReference>
<evidence type="ECO:0000313" key="7">
    <source>
        <dbReference type="EMBL" id="WUS55770.1"/>
    </source>
</evidence>
<dbReference type="Proteomes" id="UP001432014">
    <property type="component" value="Chromosome"/>
</dbReference>
<dbReference type="GO" id="GO:0008483">
    <property type="term" value="F:transaminase activity"/>
    <property type="evidence" value="ECO:0007669"/>
    <property type="project" value="UniProtKB-KW"/>
</dbReference>
<evidence type="ECO:0000256" key="3">
    <source>
        <dbReference type="ARBA" id="ARBA00022898"/>
    </source>
</evidence>
<evidence type="ECO:0000256" key="2">
    <source>
        <dbReference type="ARBA" id="ARBA00012224"/>
    </source>
</evidence>
<proteinExistence type="inferred from homology"/>
<organism evidence="7 8">
    <name type="scientific">Kitasatospora herbaricolor</name>
    <dbReference type="NCBI Taxonomy" id="68217"/>
    <lineage>
        <taxon>Bacteria</taxon>
        <taxon>Bacillati</taxon>
        <taxon>Actinomycetota</taxon>
        <taxon>Actinomycetes</taxon>
        <taxon>Kitasatosporales</taxon>
        <taxon>Streptomycetaceae</taxon>
        <taxon>Kitasatospora</taxon>
    </lineage>
</organism>
<dbReference type="Gene3D" id="3.40.640.10">
    <property type="entry name" value="Type I PLP-dependent aspartate aminotransferase-like (Major domain)"/>
    <property type="match status" value="1"/>
</dbReference>
<reference evidence="7 8" key="1">
    <citation type="submission" date="2022-10" db="EMBL/GenBank/DDBJ databases">
        <title>The complete genomes of actinobacterial strains from the NBC collection.</title>
        <authorList>
            <person name="Joergensen T.S."/>
            <person name="Alvarez Arevalo M."/>
            <person name="Sterndorff E.B."/>
            <person name="Faurdal D."/>
            <person name="Vuksanovic O."/>
            <person name="Mourched A.-S."/>
            <person name="Charusanti P."/>
            <person name="Shaw S."/>
            <person name="Blin K."/>
            <person name="Weber T."/>
        </authorList>
    </citation>
    <scope>NUCLEOTIDE SEQUENCE [LARGE SCALE GENOMIC DNA]</scope>
    <source>
        <strain evidence="7 8">NBC_01247</strain>
    </source>
</reference>
<dbReference type="InterPro" id="IPR004839">
    <property type="entry name" value="Aminotransferase_I/II_large"/>
</dbReference>
<keyword evidence="8" id="KW-1185">Reference proteome</keyword>
<evidence type="ECO:0000256" key="4">
    <source>
        <dbReference type="ARBA" id="ARBA00023239"/>
    </source>
</evidence>